<dbReference type="OrthoDB" id="1405595at2759"/>
<dbReference type="eggNOG" id="KOG1721">
    <property type="taxonomic scope" value="Eukaryota"/>
</dbReference>
<keyword evidence="9" id="KW-1185">Reference proteome</keyword>
<comment type="subcellular location">
    <subcellularLocation>
        <location evidence="1">Nucleus</location>
    </subcellularLocation>
</comment>
<dbReference type="EMBL" id="KB822715">
    <property type="protein sequence ID" value="ETN44352.1"/>
    <property type="molecule type" value="Genomic_DNA"/>
</dbReference>
<organism evidence="8 9">
    <name type="scientific">Cyphellophora europaea (strain CBS 101466)</name>
    <name type="common">Phialophora europaea</name>
    <dbReference type="NCBI Taxonomy" id="1220924"/>
    <lineage>
        <taxon>Eukaryota</taxon>
        <taxon>Fungi</taxon>
        <taxon>Dikarya</taxon>
        <taxon>Ascomycota</taxon>
        <taxon>Pezizomycotina</taxon>
        <taxon>Eurotiomycetes</taxon>
        <taxon>Chaetothyriomycetidae</taxon>
        <taxon>Chaetothyriales</taxon>
        <taxon>Cyphellophoraceae</taxon>
        <taxon>Cyphellophora</taxon>
    </lineage>
</organism>
<proteinExistence type="predicted"/>
<dbReference type="PANTHER" id="PTHR40626:SF11">
    <property type="entry name" value="ZINC FINGER PROTEIN YPR022C"/>
    <property type="match status" value="1"/>
</dbReference>
<evidence type="ECO:0000256" key="3">
    <source>
        <dbReference type="ARBA" id="ARBA00022737"/>
    </source>
</evidence>
<dbReference type="AlphaFoldDB" id="W2S6P3"/>
<dbReference type="InterPro" id="IPR007219">
    <property type="entry name" value="XnlR_reg_dom"/>
</dbReference>
<dbReference type="GO" id="GO:0000981">
    <property type="term" value="F:DNA-binding transcription factor activity, RNA polymerase II-specific"/>
    <property type="evidence" value="ECO:0007669"/>
    <property type="project" value="InterPro"/>
</dbReference>
<evidence type="ECO:0000313" key="8">
    <source>
        <dbReference type="EMBL" id="ETN44352.1"/>
    </source>
</evidence>
<keyword evidence="6" id="KW-0539">Nucleus</keyword>
<dbReference type="STRING" id="1220924.W2S6P3"/>
<keyword evidence="3" id="KW-0677">Repeat</keyword>
<dbReference type="PANTHER" id="PTHR40626">
    <property type="entry name" value="MIP31509P"/>
    <property type="match status" value="1"/>
</dbReference>
<dbReference type="GO" id="GO:0006351">
    <property type="term" value="P:DNA-templated transcription"/>
    <property type="evidence" value="ECO:0007669"/>
    <property type="project" value="InterPro"/>
</dbReference>
<sequence>MPSVPLIRTFIQERDSSGEHPPPRYLQEANSKVYVAHPGEIAAPNCGFPICTALTQERRTELLMDLRDIIDVDIRDPTFSLNSMRQGIHLWSREISTEYSFLHRELLFLRDHDETGEAVLEIMGEPPGAQLVWSTITFGWALMRSKNDQEFHTASRIQRAIRTNILSHPRLTSNPPLWLVQTLFIVLLFARYQGTSEECGAASMFHGVLLEAVLRLDCGAEKVLNHPRRRCESATLNWIAWVEAEAVRRLIVQTFVLDVKHAFLFGGEPTMTFRDMMNLRIPSDLDGAWYAQTSGEWETAMSCVDITATPPSFIELLKEFWRPTASDPYSNSSLSGSITVMYGILSVAREVARREDSVISQRPNHQPSSLGNTVERSLVVWEQSWRTARSNSNLPWMVPSCTCVLQLAQSTLYDVSPVDLQVIAGKHVIEGKRKGPTDYSNAQRKIRLWAKEERGRKGVAGPCVPFH</sequence>
<dbReference type="VEuPathDB" id="FungiDB:HMPREF1541_10532"/>
<dbReference type="GO" id="GO:0000785">
    <property type="term" value="C:chromatin"/>
    <property type="evidence" value="ECO:0007669"/>
    <property type="project" value="TreeGrafter"/>
</dbReference>
<evidence type="ECO:0000256" key="6">
    <source>
        <dbReference type="ARBA" id="ARBA00023242"/>
    </source>
</evidence>
<dbReference type="RefSeq" id="XP_008713425.1">
    <property type="nucleotide sequence ID" value="XM_008715203.1"/>
</dbReference>
<dbReference type="Proteomes" id="UP000030752">
    <property type="component" value="Unassembled WGS sequence"/>
</dbReference>
<dbReference type="GO" id="GO:0008270">
    <property type="term" value="F:zinc ion binding"/>
    <property type="evidence" value="ECO:0007669"/>
    <property type="project" value="UniProtKB-KW"/>
</dbReference>
<evidence type="ECO:0000256" key="1">
    <source>
        <dbReference type="ARBA" id="ARBA00004123"/>
    </source>
</evidence>
<evidence type="ECO:0000256" key="4">
    <source>
        <dbReference type="ARBA" id="ARBA00022771"/>
    </source>
</evidence>
<reference evidence="8 9" key="1">
    <citation type="submission" date="2013-03" db="EMBL/GenBank/DDBJ databases">
        <title>The Genome Sequence of Phialophora europaea CBS 101466.</title>
        <authorList>
            <consortium name="The Broad Institute Genomics Platform"/>
            <person name="Cuomo C."/>
            <person name="de Hoog S."/>
            <person name="Gorbushina A."/>
            <person name="Walker B."/>
            <person name="Young S.K."/>
            <person name="Zeng Q."/>
            <person name="Gargeya S."/>
            <person name="Fitzgerald M."/>
            <person name="Haas B."/>
            <person name="Abouelleil A."/>
            <person name="Allen A.W."/>
            <person name="Alvarado L."/>
            <person name="Arachchi H.M."/>
            <person name="Berlin A.M."/>
            <person name="Chapman S.B."/>
            <person name="Gainer-Dewar J."/>
            <person name="Goldberg J."/>
            <person name="Griggs A."/>
            <person name="Gujja S."/>
            <person name="Hansen M."/>
            <person name="Howarth C."/>
            <person name="Imamovic A."/>
            <person name="Ireland A."/>
            <person name="Larimer J."/>
            <person name="McCowan C."/>
            <person name="Murphy C."/>
            <person name="Pearson M."/>
            <person name="Poon T.W."/>
            <person name="Priest M."/>
            <person name="Roberts A."/>
            <person name="Saif S."/>
            <person name="Shea T."/>
            <person name="Sisk P."/>
            <person name="Sykes S."/>
            <person name="Wortman J."/>
            <person name="Nusbaum C."/>
            <person name="Birren B."/>
        </authorList>
    </citation>
    <scope>NUCLEOTIDE SEQUENCE [LARGE SCALE GENOMIC DNA]</scope>
    <source>
        <strain evidence="8 9">CBS 101466</strain>
    </source>
</reference>
<dbReference type="HOGENOM" id="CLU_585286_0_0_1"/>
<dbReference type="CDD" id="cd12148">
    <property type="entry name" value="fungal_TF_MHR"/>
    <property type="match status" value="1"/>
</dbReference>
<evidence type="ECO:0000256" key="2">
    <source>
        <dbReference type="ARBA" id="ARBA00022723"/>
    </source>
</evidence>
<dbReference type="GeneID" id="19977871"/>
<accession>W2S6P3</accession>
<dbReference type="InterPro" id="IPR051059">
    <property type="entry name" value="VerF-like"/>
</dbReference>
<dbReference type="Pfam" id="PF04082">
    <property type="entry name" value="Fungal_trans"/>
    <property type="match status" value="1"/>
</dbReference>
<keyword evidence="5" id="KW-0862">Zinc</keyword>
<name>W2S6P3_CYPE1</name>
<dbReference type="GO" id="GO:0000978">
    <property type="term" value="F:RNA polymerase II cis-regulatory region sequence-specific DNA binding"/>
    <property type="evidence" value="ECO:0007669"/>
    <property type="project" value="InterPro"/>
</dbReference>
<dbReference type="InParanoid" id="W2S6P3"/>
<keyword evidence="4" id="KW-0863">Zinc-finger</keyword>
<evidence type="ECO:0000313" key="9">
    <source>
        <dbReference type="Proteomes" id="UP000030752"/>
    </source>
</evidence>
<evidence type="ECO:0000256" key="5">
    <source>
        <dbReference type="ARBA" id="ARBA00022833"/>
    </source>
</evidence>
<gene>
    <name evidence="8" type="ORF">HMPREF1541_10532</name>
</gene>
<evidence type="ECO:0000259" key="7">
    <source>
        <dbReference type="Pfam" id="PF04082"/>
    </source>
</evidence>
<protein>
    <recommendedName>
        <fullName evidence="7">Xylanolytic transcriptional activator regulatory domain-containing protein</fullName>
    </recommendedName>
</protein>
<keyword evidence="2" id="KW-0479">Metal-binding</keyword>
<dbReference type="GO" id="GO:0005634">
    <property type="term" value="C:nucleus"/>
    <property type="evidence" value="ECO:0007669"/>
    <property type="project" value="UniProtKB-SubCell"/>
</dbReference>
<feature type="domain" description="Xylanolytic transcriptional activator regulatory" evidence="7">
    <location>
        <begin position="95"/>
        <end position="366"/>
    </location>
</feature>